<dbReference type="Proteomes" id="UP001499884">
    <property type="component" value="Unassembled WGS sequence"/>
</dbReference>
<feature type="region of interest" description="Disordered" evidence="1">
    <location>
        <begin position="1"/>
        <end position="41"/>
    </location>
</feature>
<protein>
    <submittedName>
        <fullName evidence="2">Uncharacterized protein</fullName>
    </submittedName>
</protein>
<evidence type="ECO:0000313" key="2">
    <source>
        <dbReference type="EMBL" id="GAA3714552.1"/>
    </source>
</evidence>
<evidence type="ECO:0000256" key="1">
    <source>
        <dbReference type="SAM" id="MobiDB-lite"/>
    </source>
</evidence>
<dbReference type="EMBL" id="BAABEP010000004">
    <property type="protein sequence ID" value="GAA3714552.1"/>
    <property type="molecule type" value="Genomic_DNA"/>
</dbReference>
<sequence length="157" mass="17258">MRHLADHLRPGAKTRPLGQPQRALPDLHAPTLPSPSAPAGPFRRVRRVSRAVVPWRRERSGGGVLGAGTPRRPVRTRFLCPLLRSFRTPVDQAEVTASAGMWPQEALTHGDPLDYMIPPVPVVTGDAPDLCERAFMTWRPRPAGRAVYGKAREGARP</sequence>
<keyword evidence="3" id="KW-1185">Reference proteome</keyword>
<name>A0ABP7E6P8_9ACTN</name>
<comment type="caution">
    <text evidence="2">The sequence shown here is derived from an EMBL/GenBank/DDBJ whole genome shotgun (WGS) entry which is preliminary data.</text>
</comment>
<gene>
    <name evidence="2" type="ORF">GCM10023082_10330</name>
</gene>
<reference evidence="3" key="1">
    <citation type="journal article" date="2019" name="Int. J. Syst. Evol. Microbiol.">
        <title>The Global Catalogue of Microorganisms (GCM) 10K type strain sequencing project: providing services to taxonomists for standard genome sequencing and annotation.</title>
        <authorList>
            <consortium name="The Broad Institute Genomics Platform"/>
            <consortium name="The Broad Institute Genome Sequencing Center for Infectious Disease"/>
            <person name="Wu L."/>
            <person name="Ma J."/>
        </authorList>
    </citation>
    <scope>NUCLEOTIDE SEQUENCE [LARGE SCALE GENOMIC DNA]</scope>
    <source>
        <strain evidence="3">JCM 30846</strain>
    </source>
</reference>
<evidence type="ECO:0000313" key="3">
    <source>
        <dbReference type="Proteomes" id="UP001499884"/>
    </source>
</evidence>
<organism evidence="2 3">
    <name type="scientific">Streptomyces tremellae</name>
    <dbReference type="NCBI Taxonomy" id="1124239"/>
    <lineage>
        <taxon>Bacteria</taxon>
        <taxon>Bacillati</taxon>
        <taxon>Actinomycetota</taxon>
        <taxon>Actinomycetes</taxon>
        <taxon>Kitasatosporales</taxon>
        <taxon>Streptomycetaceae</taxon>
        <taxon>Streptomyces</taxon>
    </lineage>
</organism>
<accession>A0ABP7E6P8</accession>
<proteinExistence type="predicted"/>